<dbReference type="EMBL" id="QZVS01000092">
    <property type="protein sequence ID" value="RJT87088.1"/>
    <property type="molecule type" value="Genomic_DNA"/>
</dbReference>
<name>A0A3A5MJ72_9MICO</name>
<reference evidence="1 2" key="1">
    <citation type="submission" date="2018-09" db="EMBL/GenBank/DDBJ databases">
        <title>Novel species of Cryobacterium.</title>
        <authorList>
            <person name="Liu Q."/>
            <person name="Xin Y.-H."/>
        </authorList>
    </citation>
    <scope>NUCLEOTIDE SEQUENCE [LARGE SCALE GENOMIC DNA]</scope>
    <source>
        <strain evidence="1 2">Hh39</strain>
    </source>
</reference>
<protein>
    <submittedName>
        <fullName evidence="1">Uncharacterized protein</fullName>
    </submittedName>
</protein>
<organism evidence="1 2">
    <name type="scientific">Cryobacterium melibiosiphilum</name>
    <dbReference type="NCBI Taxonomy" id="995039"/>
    <lineage>
        <taxon>Bacteria</taxon>
        <taxon>Bacillati</taxon>
        <taxon>Actinomycetota</taxon>
        <taxon>Actinomycetes</taxon>
        <taxon>Micrococcales</taxon>
        <taxon>Microbacteriaceae</taxon>
        <taxon>Cryobacterium</taxon>
    </lineage>
</organism>
<evidence type="ECO:0000313" key="2">
    <source>
        <dbReference type="Proteomes" id="UP000272015"/>
    </source>
</evidence>
<dbReference type="Proteomes" id="UP000272015">
    <property type="component" value="Unassembled WGS sequence"/>
</dbReference>
<comment type="caution">
    <text evidence="1">The sequence shown here is derived from an EMBL/GenBank/DDBJ whole genome shotgun (WGS) entry which is preliminary data.</text>
</comment>
<sequence length="332" mass="34731">MIATLVIAVLLGGALLAAVTALNRGVYSAGGFVGSYLDALARHDTGGALALPGVVPTNDDLAAASLPQDLPDTLLRASVLGALTDLQQVSDIETAPGLHTVVYDFSLDGEASSMQFTVQSTGTFAGVFNGWTFATSPLAVLQVTVLHERSFTVNGLALDTRAQAATDAPDTFSTQAAYLAFAPTRYTFAHESTMLSAEPLSVPVAASGPTDVTINAMPTETFTGQVQAELNSFLDKCIVDQVLQPSNCPFGITIDDRVLSAPVWSIAEYPPVVLEAGESSFEMASTTGLAHIVVEVQSLFDGEKSTRDEDVSFLIGLSVTIQSDGNLAIQLR</sequence>
<dbReference type="AlphaFoldDB" id="A0A3A5MJ72"/>
<accession>A0A3A5MJ72</accession>
<gene>
    <name evidence="1" type="ORF">D6T64_16795</name>
</gene>
<keyword evidence="2" id="KW-1185">Reference proteome</keyword>
<evidence type="ECO:0000313" key="1">
    <source>
        <dbReference type="EMBL" id="RJT87088.1"/>
    </source>
</evidence>
<dbReference type="OrthoDB" id="3818356at2"/>
<proteinExistence type="predicted"/>